<evidence type="ECO:0000259" key="4">
    <source>
        <dbReference type="PROSITE" id="PS50887"/>
    </source>
</evidence>
<dbReference type="CDD" id="cd01949">
    <property type="entry name" value="GGDEF"/>
    <property type="match status" value="1"/>
</dbReference>
<dbReference type="HOGENOM" id="CLU_000445_11_1_5"/>
<reference evidence="5 6" key="1">
    <citation type="journal article" date="2012" name="Stand. Genomic Sci.">
        <title>Complete genome sequence of the facultatively chemolithoautotrophic and methylotrophic alpha Proteobacterium Starkeya novella type strain (ATCC 8093(T)).</title>
        <authorList>
            <person name="Kappler U."/>
            <person name="Davenport K."/>
            <person name="Beatson S."/>
            <person name="Lucas S."/>
            <person name="Lapidus A."/>
            <person name="Copeland A."/>
            <person name="Berry K.W."/>
            <person name="Glavina Del Rio T."/>
            <person name="Hammon N."/>
            <person name="Dalin E."/>
            <person name="Tice H."/>
            <person name="Pitluck S."/>
            <person name="Richardson P."/>
            <person name="Bruce D."/>
            <person name="Goodwin L.A."/>
            <person name="Han C."/>
            <person name="Tapia R."/>
            <person name="Detter J.C."/>
            <person name="Chang Y.J."/>
            <person name="Jeffries C.D."/>
            <person name="Land M."/>
            <person name="Hauser L."/>
            <person name="Kyrpides N.C."/>
            <person name="Goker M."/>
            <person name="Ivanova N."/>
            <person name="Klenk H.P."/>
            <person name="Woyke T."/>
        </authorList>
    </citation>
    <scope>NUCLEOTIDE SEQUENCE [LARGE SCALE GENOMIC DNA]</scope>
    <source>
        <strain evidence="6">ATCC 8093 / DSM 506 / JCM 20403 / CCM 1077 / IAM 12100 / NBRC 12443 / NCIMB 10456</strain>
    </source>
</reference>
<dbReference type="GO" id="GO:0043709">
    <property type="term" value="P:cell adhesion involved in single-species biofilm formation"/>
    <property type="evidence" value="ECO:0007669"/>
    <property type="project" value="TreeGrafter"/>
</dbReference>
<dbReference type="eggNOG" id="COG3706">
    <property type="taxonomic scope" value="Bacteria"/>
</dbReference>
<dbReference type="EC" id="2.7.7.65" evidence="1"/>
<dbReference type="InterPro" id="IPR029787">
    <property type="entry name" value="Nucleotide_cyclase"/>
</dbReference>
<dbReference type="SUPFAM" id="SSF55073">
    <property type="entry name" value="Nucleotide cyclase"/>
    <property type="match status" value="1"/>
</dbReference>
<gene>
    <name evidence="5" type="ordered locus">Snov_2312</name>
</gene>
<dbReference type="InterPro" id="IPR043128">
    <property type="entry name" value="Rev_trsase/Diguanyl_cyclase"/>
</dbReference>
<feature type="transmembrane region" description="Helical" evidence="3">
    <location>
        <begin position="37"/>
        <end position="57"/>
    </location>
</feature>
<comment type="catalytic activity">
    <reaction evidence="2">
        <text>2 GTP = 3',3'-c-di-GMP + 2 diphosphate</text>
        <dbReference type="Rhea" id="RHEA:24898"/>
        <dbReference type="ChEBI" id="CHEBI:33019"/>
        <dbReference type="ChEBI" id="CHEBI:37565"/>
        <dbReference type="ChEBI" id="CHEBI:58805"/>
        <dbReference type="EC" id="2.7.7.65"/>
    </reaction>
</comment>
<feature type="domain" description="GGDEF" evidence="4">
    <location>
        <begin position="251"/>
        <end position="383"/>
    </location>
</feature>
<accession>D7A2E4</accession>
<evidence type="ECO:0000256" key="2">
    <source>
        <dbReference type="ARBA" id="ARBA00034247"/>
    </source>
</evidence>
<dbReference type="KEGG" id="sno:Snov_2312"/>
<keyword evidence="6" id="KW-1185">Reference proteome</keyword>
<keyword evidence="3" id="KW-0812">Transmembrane</keyword>
<keyword evidence="3" id="KW-0472">Membrane</keyword>
<feature type="transmembrane region" description="Helical" evidence="3">
    <location>
        <begin position="192"/>
        <end position="216"/>
    </location>
</feature>
<dbReference type="PANTHER" id="PTHR45138">
    <property type="entry name" value="REGULATORY COMPONENTS OF SENSORY TRANSDUCTION SYSTEM"/>
    <property type="match status" value="1"/>
</dbReference>
<evidence type="ECO:0000256" key="3">
    <source>
        <dbReference type="SAM" id="Phobius"/>
    </source>
</evidence>
<dbReference type="EMBL" id="CP002026">
    <property type="protein sequence ID" value="ADH89607.1"/>
    <property type="molecule type" value="Genomic_DNA"/>
</dbReference>
<dbReference type="STRING" id="639283.Snov_2312"/>
<dbReference type="InterPro" id="IPR000160">
    <property type="entry name" value="GGDEF_dom"/>
</dbReference>
<dbReference type="OrthoDB" id="9812260at2"/>
<feature type="transmembrane region" description="Helical" evidence="3">
    <location>
        <begin position="6"/>
        <end position="25"/>
    </location>
</feature>
<dbReference type="NCBIfam" id="TIGR00254">
    <property type="entry name" value="GGDEF"/>
    <property type="match status" value="1"/>
</dbReference>
<protein>
    <recommendedName>
        <fullName evidence="1">diguanylate cyclase</fullName>
        <ecNumber evidence="1">2.7.7.65</ecNumber>
    </recommendedName>
</protein>
<dbReference type="AlphaFoldDB" id="D7A2E4"/>
<dbReference type="PROSITE" id="PS50887">
    <property type="entry name" value="GGDEF"/>
    <property type="match status" value="1"/>
</dbReference>
<feature type="transmembrane region" description="Helical" evidence="3">
    <location>
        <begin position="122"/>
        <end position="142"/>
    </location>
</feature>
<dbReference type="Proteomes" id="UP000006633">
    <property type="component" value="Chromosome"/>
</dbReference>
<dbReference type="GO" id="GO:0052621">
    <property type="term" value="F:diguanylate cyclase activity"/>
    <property type="evidence" value="ECO:0007669"/>
    <property type="project" value="UniProtKB-EC"/>
</dbReference>
<proteinExistence type="predicted"/>
<evidence type="ECO:0000313" key="6">
    <source>
        <dbReference type="Proteomes" id="UP000006633"/>
    </source>
</evidence>
<dbReference type="InterPro" id="IPR050469">
    <property type="entry name" value="Diguanylate_Cyclase"/>
</dbReference>
<feature type="transmembrane region" description="Helical" evidence="3">
    <location>
        <begin position="94"/>
        <end position="110"/>
    </location>
</feature>
<evidence type="ECO:0000256" key="1">
    <source>
        <dbReference type="ARBA" id="ARBA00012528"/>
    </source>
</evidence>
<name>D7A2E4_ANCN5</name>
<dbReference type="GO" id="GO:0005886">
    <property type="term" value="C:plasma membrane"/>
    <property type="evidence" value="ECO:0007669"/>
    <property type="project" value="TreeGrafter"/>
</dbReference>
<dbReference type="GO" id="GO:1902201">
    <property type="term" value="P:negative regulation of bacterial-type flagellum-dependent cell motility"/>
    <property type="evidence" value="ECO:0007669"/>
    <property type="project" value="TreeGrafter"/>
</dbReference>
<dbReference type="FunFam" id="3.30.70.270:FF:000001">
    <property type="entry name" value="Diguanylate cyclase domain protein"/>
    <property type="match status" value="1"/>
</dbReference>
<feature type="transmembrane region" description="Helical" evidence="3">
    <location>
        <begin position="149"/>
        <end position="172"/>
    </location>
</feature>
<organism evidence="5 6">
    <name type="scientific">Ancylobacter novellus (strain ATCC 8093 / DSM 506 / JCM 20403 / CCM 1077 / IAM 12100 / NBRC 12443 / NCIMB 10456)</name>
    <name type="common">Starkeya novella</name>
    <dbReference type="NCBI Taxonomy" id="639283"/>
    <lineage>
        <taxon>Bacteria</taxon>
        <taxon>Pseudomonadati</taxon>
        <taxon>Pseudomonadota</taxon>
        <taxon>Alphaproteobacteria</taxon>
        <taxon>Hyphomicrobiales</taxon>
        <taxon>Xanthobacteraceae</taxon>
        <taxon>Ancylobacter</taxon>
    </lineage>
</organism>
<dbReference type="RefSeq" id="WP_013167111.1">
    <property type="nucleotide sequence ID" value="NC_014217.1"/>
</dbReference>
<feature type="transmembrane region" description="Helical" evidence="3">
    <location>
        <begin position="63"/>
        <end position="82"/>
    </location>
</feature>
<dbReference type="SMART" id="SM00267">
    <property type="entry name" value="GGDEF"/>
    <property type="match status" value="1"/>
</dbReference>
<dbReference type="Pfam" id="PF00990">
    <property type="entry name" value="GGDEF"/>
    <property type="match status" value="1"/>
</dbReference>
<dbReference type="PANTHER" id="PTHR45138:SF9">
    <property type="entry name" value="DIGUANYLATE CYCLASE DGCM-RELATED"/>
    <property type="match status" value="1"/>
</dbReference>
<keyword evidence="3" id="KW-1133">Transmembrane helix</keyword>
<dbReference type="Gene3D" id="3.30.70.270">
    <property type="match status" value="1"/>
</dbReference>
<sequence length="393" mass="42212">MRGATFLLVINFAIGLSFAAAFLLLTWRTDIRIGRWCAAGFLCAAATVAVEAVVPFLPGRLASALSFSFLMLAVTLIVVGLARHYRPDMSLRPILALFVLAEAVNLLLRYDLPRPSLIHALIYQLPYAAMLALGAGIVLASGRRRLADLALLAVLAAGSLHFAFKAIVPLFATGPAPDVRDYILSIYAYYSQTMAAVLALLLGLSVLGVIIAELMAETARRLERDSLSGVLSRAAFMERAAALLAALRPEERACLVMCDLDHFKSINDRFGHAAGDEVIRAFGGVLAERASVGALCGRIGGEEFCLLLPEGDVGEAQRRIEAVRSAMDRLRYALVPGEIRVTASFGLAVTGRGEHIDEALRRADLALYAAKAAGRDRHMLAQDAPERRGGRAS</sequence>
<evidence type="ECO:0000313" key="5">
    <source>
        <dbReference type="EMBL" id="ADH89607.1"/>
    </source>
</evidence>